<dbReference type="InterPro" id="IPR050987">
    <property type="entry name" value="AtrR-like"/>
</dbReference>
<dbReference type="RefSeq" id="XP_007394017.1">
    <property type="nucleotide sequence ID" value="XM_007393955.1"/>
</dbReference>
<dbReference type="PANTHER" id="PTHR46910">
    <property type="entry name" value="TRANSCRIPTION FACTOR PDR1"/>
    <property type="match status" value="1"/>
</dbReference>
<dbReference type="AlphaFoldDB" id="K5WHX1"/>
<dbReference type="GO" id="GO:0000981">
    <property type="term" value="F:DNA-binding transcription factor activity, RNA polymerase II-specific"/>
    <property type="evidence" value="ECO:0007669"/>
    <property type="project" value="InterPro"/>
</dbReference>
<keyword evidence="2" id="KW-0539">Nucleus</keyword>
<dbReference type="Gene3D" id="4.10.240.10">
    <property type="entry name" value="Zn(2)-C6 fungal-type DNA-binding domain"/>
    <property type="match status" value="1"/>
</dbReference>
<evidence type="ECO:0000256" key="1">
    <source>
        <dbReference type="ARBA" id="ARBA00022723"/>
    </source>
</evidence>
<evidence type="ECO:0000256" key="2">
    <source>
        <dbReference type="ARBA" id="ARBA00023242"/>
    </source>
</evidence>
<organism evidence="5 6">
    <name type="scientific">Phanerochaete carnosa (strain HHB-10118-sp)</name>
    <name type="common">White-rot fungus</name>
    <name type="synonym">Peniophora carnosa</name>
    <dbReference type="NCBI Taxonomy" id="650164"/>
    <lineage>
        <taxon>Eukaryota</taxon>
        <taxon>Fungi</taxon>
        <taxon>Dikarya</taxon>
        <taxon>Basidiomycota</taxon>
        <taxon>Agaricomycotina</taxon>
        <taxon>Agaricomycetes</taxon>
        <taxon>Polyporales</taxon>
        <taxon>Phanerochaetaceae</taxon>
        <taxon>Phanerochaete</taxon>
    </lineage>
</organism>
<protein>
    <recommendedName>
        <fullName evidence="4">Zn(2)-C6 fungal-type domain-containing protein</fullName>
    </recommendedName>
</protein>
<evidence type="ECO:0000313" key="5">
    <source>
        <dbReference type="EMBL" id="EKM58719.1"/>
    </source>
</evidence>
<dbReference type="GeneID" id="18908500"/>
<proteinExistence type="predicted"/>
<sequence>MSDRDESEHFAKKRFRACDQCRRRKVRCDGSEAEGTSCSTCVTFKSKCTYAVTTEGRKRRYVDGEYVRVLESEVTRLRLMVWQLRSRLAEMEKSQAASAFSPGNTTYSLSIQPPSAADTPVKRGKDGEDEELAEGFKYMSVDEKRVRFMGKSSNFPLIKAAMKMKQELANDIGSLSLDEGYSPIMLANRRSEFWLCITDFVPPELPYTDFPEPPLMHDLLDNYFQDIHRNFPLLHRPTFLQNIASGLHLTDEGFGATVLLVCALSARFSNNHAALTPGLASWQWAGWQWFQQVRAVRKLIPLTTTTLYDLQVATLTAEYTATLAVPQSNYAIIGCGLRLAQDLGAHRRMAYEREPTVEGELKKRAFWCLLAMERGMCSFLGRPCSVQDEDFDVDYPIECDDEYWVTDGPQSVFKQPVGQPSTVAHFNCTLRLDRIHAHALRTIYSLPGAKSLSDPERAQQIVAELDSELNQWVDSIPEHLKYDLNREDAPFASQSASLYASYYNLRIFIHRPFIMTPRRRVPLPFPSLAICTNAARSYIQVLDRLFALSGPALIFQNHLVSLFSSAIILLLHVWSETRSGSATDVAQELECVHKALRMFKDLEERWNVAGRSWDIIYNLMTAVEAAQNSRARGAPEYRRDDDPRTAVNPSNYPQDSYNYAPPPRIDGAGGSSEAIGSDSFWQDPPTQQETGGQAQFGSPSPLSSAYTPSPNPDLEAIFADLLPTLSHEDPFAAMAHGLPQYFASGQLFESVGPAGVEGSEGQPYVHSGSFMDAQFVGTGMPSVWESGAQGSSL</sequence>
<dbReference type="PANTHER" id="PTHR46910:SF38">
    <property type="entry name" value="ZN(2)-C6 FUNGAL-TYPE DOMAIN-CONTAINING PROTEIN"/>
    <property type="match status" value="1"/>
</dbReference>
<evidence type="ECO:0000259" key="4">
    <source>
        <dbReference type="PROSITE" id="PS50048"/>
    </source>
</evidence>
<dbReference type="SMART" id="SM00066">
    <property type="entry name" value="GAL4"/>
    <property type="match status" value="1"/>
</dbReference>
<dbReference type="EMBL" id="JH930470">
    <property type="protein sequence ID" value="EKM58719.1"/>
    <property type="molecule type" value="Genomic_DNA"/>
</dbReference>
<dbReference type="InterPro" id="IPR036864">
    <property type="entry name" value="Zn2-C6_fun-type_DNA-bd_sf"/>
</dbReference>
<dbReference type="InterPro" id="IPR007219">
    <property type="entry name" value="XnlR_reg_dom"/>
</dbReference>
<dbReference type="KEGG" id="pco:PHACADRAFT_140787"/>
<dbReference type="Pfam" id="PF04082">
    <property type="entry name" value="Fungal_trans"/>
    <property type="match status" value="1"/>
</dbReference>
<dbReference type="Proteomes" id="UP000008370">
    <property type="component" value="Unassembled WGS sequence"/>
</dbReference>
<dbReference type="CDD" id="cd12148">
    <property type="entry name" value="fungal_TF_MHR"/>
    <property type="match status" value="1"/>
</dbReference>
<dbReference type="SUPFAM" id="SSF57701">
    <property type="entry name" value="Zn2/Cys6 DNA-binding domain"/>
    <property type="match status" value="1"/>
</dbReference>
<dbReference type="Pfam" id="PF00172">
    <property type="entry name" value="Zn_clus"/>
    <property type="match status" value="1"/>
</dbReference>
<evidence type="ECO:0000256" key="3">
    <source>
        <dbReference type="SAM" id="MobiDB-lite"/>
    </source>
</evidence>
<dbReference type="CDD" id="cd00067">
    <property type="entry name" value="GAL4"/>
    <property type="match status" value="1"/>
</dbReference>
<dbReference type="InParanoid" id="K5WHX1"/>
<feature type="compositionally biased region" description="Polar residues" evidence="3">
    <location>
        <begin position="647"/>
        <end position="657"/>
    </location>
</feature>
<feature type="compositionally biased region" description="Basic and acidic residues" evidence="3">
    <location>
        <begin position="633"/>
        <end position="644"/>
    </location>
</feature>
<name>K5WHX1_PHACS</name>
<dbReference type="GO" id="GO:0006351">
    <property type="term" value="P:DNA-templated transcription"/>
    <property type="evidence" value="ECO:0007669"/>
    <property type="project" value="InterPro"/>
</dbReference>
<feature type="domain" description="Zn(2)-C6 fungal-type" evidence="4">
    <location>
        <begin position="17"/>
        <end position="50"/>
    </location>
</feature>
<dbReference type="InterPro" id="IPR001138">
    <property type="entry name" value="Zn2Cys6_DnaBD"/>
</dbReference>
<feature type="region of interest" description="Disordered" evidence="3">
    <location>
        <begin position="628"/>
        <end position="710"/>
    </location>
</feature>
<dbReference type="PROSITE" id="PS50048">
    <property type="entry name" value="ZN2_CY6_FUNGAL_2"/>
    <property type="match status" value="1"/>
</dbReference>
<gene>
    <name evidence="5" type="ORF">PHACADRAFT_140787</name>
</gene>
<reference evidence="5 6" key="1">
    <citation type="journal article" date="2012" name="BMC Genomics">
        <title>Comparative genomics of the white-rot fungi, Phanerochaete carnosa and P. chrysosporium, to elucidate the genetic basis of the distinct wood types they colonize.</title>
        <authorList>
            <person name="Suzuki H."/>
            <person name="MacDonald J."/>
            <person name="Syed K."/>
            <person name="Salamov A."/>
            <person name="Hori C."/>
            <person name="Aerts A."/>
            <person name="Henrissat B."/>
            <person name="Wiebenga A."/>
            <person name="vanKuyk P.A."/>
            <person name="Barry K."/>
            <person name="Lindquist E."/>
            <person name="LaButti K."/>
            <person name="Lapidus A."/>
            <person name="Lucas S."/>
            <person name="Coutinho P."/>
            <person name="Gong Y."/>
            <person name="Samejima M."/>
            <person name="Mahadevan R."/>
            <person name="Abou-Zaid M."/>
            <person name="de Vries R.P."/>
            <person name="Igarashi K."/>
            <person name="Yadav J.S."/>
            <person name="Grigoriev I.V."/>
            <person name="Master E.R."/>
        </authorList>
    </citation>
    <scope>NUCLEOTIDE SEQUENCE [LARGE SCALE GENOMIC DNA]</scope>
    <source>
        <strain evidence="5 6">HHB-10118-sp</strain>
    </source>
</reference>
<dbReference type="SMART" id="SM00906">
    <property type="entry name" value="Fungal_trans"/>
    <property type="match status" value="1"/>
</dbReference>
<dbReference type="GO" id="GO:0008270">
    <property type="term" value="F:zinc ion binding"/>
    <property type="evidence" value="ECO:0007669"/>
    <property type="project" value="InterPro"/>
</dbReference>
<feature type="compositionally biased region" description="Polar residues" evidence="3">
    <location>
        <begin position="684"/>
        <end position="708"/>
    </location>
</feature>
<evidence type="ECO:0000313" key="6">
    <source>
        <dbReference type="Proteomes" id="UP000008370"/>
    </source>
</evidence>
<dbReference type="GO" id="GO:0003677">
    <property type="term" value="F:DNA binding"/>
    <property type="evidence" value="ECO:0007669"/>
    <property type="project" value="InterPro"/>
</dbReference>
<accession>K5WHX1</accession>
<keyword evidence="6" id="KW-1185">Reference proteome</keyword>
<keyword evidence="1" id="KW-0479">Metal-binding</keyword>
<dbReference type="PROSITE" id="PS00463">
    <property type="entry name" value="ZN2_CY6_FUNGAL_1"/>
    <property type="match status" value="1"/>
</dbReference>
<dbReference type="HOGENOM" id="CLU_006019_2_2_1"/>
<dbReference type="OrthoDB" id="4456959at2759"/>